<evidence type="ECO:0000313" key="5">
    <source>
        <dbReference type="Proteomes" id="UP000063781"/>
    </source>
</evidence>
<dbReference type="KEGG" id="erl:AOC36_05735"/>
<dbReference type="EMBL" id="CP013213">
    <property type="protein sequence ID" value="AMC93497.1"/>
    <property type="molecule type" value="Genomic_DNA"/>
</dbReference>
<feature type="domain" description="Cell envelope-related transcriptional attenuator" evidence="3">
    <location>
        <begin position="225"/>
        <end position="368"/>
    </location>
</feature>
<evidence type="ECO:0000313" key="4">
    <source>
        <dbReference type="EMBL" id="AMC93497.1"/>
    </source>
</evidence>
<evidence type="ECO:0000256" key="2">
    <source>
        <dbReference type="SAM" id="Phobius"/>
    </source>
</evidence>
<keyword evidence="5" id="KW-1185">Reference proteome</keyword>
<dbReference type="STRING" id="1514105.AOC36_05735"/>
<dbReference type="Pfam" id="PF03816">
    <property type="entry name" value="LytR_cpsA_psr"/>
    <property type="match status" value="1"/>
</dbReference>
<evidence type="ECO:0000259" key="3">
    <source>
        <dbReference type="Pfam" id="PF03816"/>
    </source>
</evidence>
<dbReference type="InterPro" id="IPR004474">
    <property type="entry name" value="LytR_CpsA_psr"/>
</dbReference>
<reference evidence="4 5" key="1">
    <citation type="submission" date="2015-10" db="EMBL/GenBank/DDBJ databases">
        <title>Erysipelothrix larvae sp. LV19 isolated from the larval gut of the rhinoceros beetle, Trypoxylus dichotomus.</title>
        <authorList>
            <person name="Lim S."/>
            <person name="Kim B.-C."/>
        </authorList>
    </citation>
    <scope>NUCLEOTIDE SEQUENCE [LARGE SCALE GENOMIC DNA]</scope>
    <source>
        <strain evidence="4 5">LV19</strain>
    </source>
</reference>
<dbReference type="PANTHER" id="PTHR33392">
    <property type="entry name" value="POLYISOPRENYL-TEICHOIC ACID--PEPTIDOGLYCAN TEICHOIC ACID TRANSFERASE TAGU"/>
    <property type="match status" value="1"/>
</dbReference>
<feature type="transmembrane region" description="Helical" evidence="2">
    <location>
        <begin position="61"/>
        <end position="81"/>
    </location>
</feature>
<accession>A0A109UH07</accession>
<dbReference type="InterPro" id="IPR050922">
    <property type="entry name" value="LytR/CpsA/Psr_CW_biosynth"/>
</dbReference>
<protein>
    <recommendedName>
        <fullName evidence="3">Cell envelope-related transcriptional attenuator domain-containing protein</fullName>
    </recommendedName>
</protein>
<dbReference type="Gene3D" id="3.40.630.190">
    <property type="entry name" value="LCP protein"/>
    <property type="match status" value="1"/>
</dbReference>
<evidence type="ECO:0000256" key="1">
    <source>
        <dbReference type="ARBA" id="ARBA00006068"/>
    </source>
</evidence>
<organism evidence="4 5">
    <name type="scientific">Erysipelothrix larvae</name>
    <dbReference type="NCBI Taxonomy" id="1514105"/>
    <lineage>
        <taxon>Bacteria</taxon>
        <taxon>Bacillati</taxon>
        <taxon>Bacillota</taxon>
        <taxon>Erysipelotrichia</taxon>
        <taxon>Erysipelotrichales</taxon>
        <taxon>Erysipelotrichaceae</taxon>
        <taxon>Erysipelothrix</taxon>
    </lineage>
</organism>
<name>A0A109UH07_9FIRM</name>
<dbReference type="AlphaFoldDB" id="A0A109UH07"/>
<gene>
    <name evidence="4" type="ORF">AOC36_05735</name>
</gene>
<dbReference type="PANTHER" id="PTHR33392:SF6">
    <property type="entry name" value="POLYISOPRENYL-TEICHOIC ACID--PEPTIDOGLYCAN TEICHOIC ACID TRANSFERASE TAGU"/>
    <property type="match status" value="1"/>
</dbReference>
<keyword evidence="2" id="KW-1133">Transmembrane helix</keyword>
<comment type="similarity">
    <text evidence="1">Belongs to the LytR/CpsA/Psr (LCP) family.</text>
</comment>
<dbReference type="Proteomes" id="UP000063781">
    <property type="component" value="Chromosome"/>
</dbReference>
<keyword evidence="2" id="KW-0472">Membrane</keyword>
<dbReference type="OrthoDB" id="27330at2"/>
<dbReference type="RefSeq" id="WP_067632343.1">
    <property type="nucleotide sequence ID" value="NZ_CP013213.1"/>
</dbReference>
<feature type="transmembrane region" description="Helical" evidence="2">
    <location>
        <begin position="12"/>
        <end position="31"/>
    </location>
</feature>
<proteinExistence type="inferred from homology"/>
<sequence length="464" mass="52721">MDVIKKKWLQWVILGCAFTLLCIALYNNIYFNWRYRLITFFAALALLMFVLLVTKRFALRTLGALMMVVVACFLFYTQYMLGTIMNPIHSEKVSYQLFTLREVAFIEGDFVYGEIGQAQTRDEYIIEAYQKNDIVNPSINYYQTVSSLVLALYDRDVNSIWVDSRFMNEVTALFPDFSTRTIVSGSFEKLIEREDTTVEVDVLKDPYVVYVSGIDVYGSTNTRSRSDLNLLLIINPNTNKVLSVSIPRDTYIELSCRNQAKDKLTHAGLYGVDCSIGSIEGLLNIQINYYLRVNFTSLQTVVDGLGGVEVNSKYAFTTDSGFTYGEGLNAVDGESAVAFARERTHIPYGDVSRGANHQALLEAIFRKLIDPSKISTLPTYLSNFLNVLDTDFGYDSFSRLISHQIDNDETWSFESITLSGKGDMQYTYSQGDTYKYYVYWADEDSVRNISQRISEVLLGQDSGE</sequence>
<keyword evidence="2" id="KW-0812">Transmembrane</keyword>
<feature type="transmembrane region" description="Helical" evidence="2">
    <location>
        <begin position="37"/>
        <end position="54"/>
    </location>
</feature>
<dbReference type="NCBIfam" id="TIGR00350">
    <property type="entry name" value="lytR_cpsA_psr"/>
    <property type="match status" value="1"/>
</dbReference>